<feature type="compositionally biased region" description="Polar residues" evidence="1">
    <location>
        <begin position="1140"/>
        <end position="1151"/>
    </location>
</feature>
<sequence>MSGPGSFWGLRAGPLDRHRRLCHRRGYGRRHLLLDRSPARHRRAAPAHAAAPPSQDRLDAPLLPSLRRGLHLHRPLLRTPAGFCAGHGGRAEDAPAGVPAGQCHLGLCLGSGHAGARLSGRQGTGAAGVHERGPRPDPDADRLWRAGGRGCRCHALDEGQGGQALGPAGGGGSPAGWRPARPGRPACRFPASRCPCPCRAPWRRSGCRRAGLHAGSCRPARTSTAPSGRRGLRAGRGRRSAPTRPRRPGAWPRGRWRCGSARPAAHGPGDGRGCPGRGAGRTASGSGRSRRPWPDTSSSRPSCRRRPRSGWGCRPPWSDATADARRRRDGPAGSSARSWCGRPPPCSCCADRASRPPARPSCPAGARLPGSADAGRGAAGWRRRPVQDGAGREDARADHLAGLGQFAVGEDLARIIGRVVDGGHAEGQRGVVDPGLLRDDLVRAHRAVPVGIHQAGDDGLAGHVHDAGVSGNGDRAARADGLDAVAVDDDHAVLDDLVALHGDQAGAAEDHAAVRLGVVGAEADLDSMLGGLGQFSRRTLGEGEAFLQRTREQLRSHRPLQAAGIARPVQPFARVAGDAGLGQGLGVGADRDGPAGGDEGRHIGVETLGPGHPVLVRRYRELGRPFAAQVGAFVIARQIDRLENPLVAVARGQEDPVVAGAELRVGALVGDQGRLAAAHRGTINAGLAAPQGRAQEAVAGGAIDDGLTATRGVGDTVPQVAKPQVAEGLEHHLGAVGRGLGPAHHLHVELVRRHLDGEAHGLLHAAGVGDMEGDFADGFRRHVDVVDLAARPEDDALVVRGPAHRRIDAVDGPGFLQVAVQGVVDRGLATRFEVHDVEDGLVPVAPDEGQGLAVGRGGGANRTARAGDEGRDLARLAIQATDHIDLGVRVLGIFELAARRGVVAEVEVAAIGREGGFARVLLLGAALGQLHAAAAGAVVHPHLARAQRARRGEVLAADDELAVRRPVGLGQQAEGLVRHLFGVGAVAIHDPQVVAAAPVRGEGDGAAVRRIFGLHVPGHARGDGAGLAAADGHDIDVAQQVENDLAAVRADVQRHPGALGDVDGGVVRRARRVLDVPLRLVRRGRGGRRRIAGRCVLRERREGHGQGRDGGQQTALHGKPPTPKTEVAMSSGWGRALARRQTSNISGSPGRSVSGRERFHGQHRHPRRQPPERPDRSQRRQEFGHQADGGVDPDGSAPAADQHATPGRHQVPGPTAATVRRRDAGLVQRSGAAAGPFGRGQGVAARRLRHRLAPGRPAPDGPDGDGRGDRTGRGLCLRPRAQGAARGRDRVSLRLGRRHRTRPAGRRPGQWDDGAEARRA</sequence>
<feature type="region of interest" description="Disordered" evidence="1">
    <location>
        <begin position="1095"/>
        <end position="1220"/>
    </location>
</feature>
<reference evidence="3" key="1">
    <citation type="submission" date="2017-02" db="UniProtKB">
        <authorList>
            <consortium name="WormBaseParasite"/>
        </authorList>
    </citation>
    <scope>IDENTIFICATION</scope>
</reference>
<feature type="compositionally biased region" description="Basic and acidic residues" evidence="1">
    <location>
        <begin position="1169"/>
        <end position="1185"/>
    </location>
</feature>
<evidence type="ECO:0000313" key="3">
    <source>
        <dbReference type="WBParaSite" id="PTRK_0000358400.1"/>
    </source>
</evidence>
<feature type="region of interest" description="Disordered" evidence="1">
    <location>
        <begin position="213"/>
        <end position="394"/>
    </location>
</feature>
<feature type="compositionally biased region" description="Basic and acidic residues" evidence="1">
    <location>
        <begin position="1096"/>
        <end position="1107"/>
    </location>
</feature>
<keyword evidence="2" id="KW-1185">Reference proteome</keyword>
<feature type="compositionally biased region" description="Basic residues" evidence="1">
    <location>
        <begin position="230"/>
        <end position="247"/>
    </location>
</feature>
<evidence type="ECO:0000313" key="2">
    <source>
        <dbReference type="Proteomes" id="UP000038045"/>
    </source>
</evidence>
<feature type="region of interest" description="Disordered" evidence="1">
    <location>
        <begin position="118"/>
        <end position="139"/>
    </location>
</feature>
<evidence type="ECO:0000256" key="1">
    <source>
        <dbReference type="SAM" id="MobiDB-lite"/>
    </source>
</evidence>
<organism evidence="2 3">
    <name type="scientific">Parastrongyloides trichosuri</name>
    <name type="common">Possum-specific nematode worm</name>
    <dbReference type="NCBI Taxonomy" id="131310"/>
    <lineage>
        <taxon>Eukaryota</taxon>
        <taxon>Metazoa</taxon>
        <taxon>Ecdysozoa</taxon>
        <taxon>Nematoda</taxon>
        <taxon>Chromadorea</taxon>
        <taxon>Rhabditida</taxon>
        <taxon>Tylenchina</taxon>
        <taxon>Panagrolaimomorpha</taxon>
        <taxon>Strongyloidoidea</taxon>
        <taxon>Strongyloididae</taxon>
        <taxon>Parastrongyloides</taxon>
    </lineage>
</organism>
<dbReference type="Proteomes" id="UP000038045">
    <property type="component" value="Unplaced"/>
</dbReference>
<feature type="compositionally biased region" description="Low complexity" evidence="1">
    <location>
        <begin position="361"/>
        <end position="380"/>
    </location>
</feature>
<feature type="compositionally biased region" description="Low complexity" evidence="1">
    <location>
        <begin position="309"/>
        <end position="321"/>
    </location>
</feature>
<feature type="region of interest" description="Disordered" evidence="1">
    <location>
        <begin position="35"/>
        <end position="59"/>
    </location>
</feature>
<feature type="compositionally biased region" description="Gly residues" evidence="1">
    <location>
        <begin position="268"/>
        <end position="279"/>
    </location>
</feature>
<protein>
    <submittedName>
        <fullName evidence="3">LigA</fullName>
    </submittedName>
</protein>
<feature type="compositionally biased region" description="Basic residues" evidence="1">
    <location>
        <begin position="1295"/>
        <end position="1305"/>
    </location>
</feature>
<dbReference type="WBParaSite" id="PTRK_0000358400.1">
    <property type="protein sequence ID" value="PTRK_0000358400.1"/>
    <property type="gene ID" value="PTRK_0000358400"/>
</dbReference>
<feature type="region of interest" description="Disordered" evidence="1">
    <location>
        <begin position="1250"/>
        <end position="1320"/>
    </location>
</feature>
<name>A0A0N4Z8I7_PARTI</name>
<feature type="compositionally biased region" description="Basic and acidic residues" evidence="1">
    <location>
        <begin position="129"/>
        <end position="139"/>
    </location>
</feature>
<proteinExistence type="predicted"/>
<accession>A0A0N4Z8I7</accession>